<reference evidence="3" key="1">
    <citation type="journal article" date="2019" name="Int. J. Syst. Evol. Microbiol.">
        <title>The Global Catalogue of Microorganisms (GCM) 10K type strain sequencing project: providing services to taxonomists for standard genome sequencing and annotation.</title>
        <authorList>
            <consortium name="The Broad Institute Genomics Platform"/>
            <consortium name="The Broad Institute Genome Sequencing Center for Infectious Disease"/>
            <person name="Wu L."/>
            <person name="Ma J."/>
        </authorList>
    </citation>
    <scope>NUCLEOTIDE SEQUENCE [LARGE SCALE GENOMIC DNA]</scope>
    <source>
        <strain evidence="3">WYCCWR 12678</strain>
    </source>
</reference>
<evidence type="ECO:0000313" key="3">
    <source>
        <dbReference type="Proteomes" id="UP001596002"/>
    </source>
</evidence>
<organism evidence="2 3">
    <name type="scientific">Effusibacillus consociatus</name>
    <dbReference type="NCBI Taxonomy" id="1117041"/>
    <lineage>
        <taxon>Bacteria</taxon>
        <taxon>Bacillati</taxon>
        <taxon>Bacillota</taxon>
        <taxon>Bacilli</taxon>
        <taxon>Bacillales</taxon>
        <taxon>Alicyclobacillaceae</taxon>
        <taxon>Effusibacillus</taxon>
    </lineage>
</organism>
<protein>
    <submittedName>
        <fullName evidence="2">Uncharacterized protein</fullName>
    </submittedName>
</protein>
<dbReference type="RefSeq" id="WP_380026351.1">
    <property type="nucleotide sequence ID" value="NZ_JBHSHC010000101.1"/>
</dbReference>
<dbReference type="EMBL" id="JBHSHC010000101">
    <property type="protein sequence ID" value="MFC4768396.1"/>
    <property type="molecule type" value="Genomic_DNA"/>
</dbReference>
<evidence type="ECO:0000256" key="1">
    <source>
        <dbReference type="SAM" id="Phobius"/>
    </source>
</evidence>
<feature type="transmembrane region" description="Helical" evidence="1">
    <location>
        <begin position="91"/>
        <end position="113"/>
    </location>
</feature>
<keyword evidence="1" id="KW-1133">Transmembrane helix</keyword>
<keyword evidence="1" id="KW-0812">Transmembrane</keyword>
<name>A0ABV9Q2G4_9BACL</name>
<keyword evidence="1" id="KW-0472">Membrane</keyword>
<gene>
    <name evidence="2" type="ORF">ACFO8Q_13675</name>
</gene>
<sequence>MKFTERVTKAIMFFEWLLAGIIIVAVIGEGTMLVFKLVDYIVARELTEKFQVFLSNALLYIIGLEVALMLIKHDSMLIIDIMIYAVARKMIIQNVAIWEILIGVIAILILYYLKCYGVSCRFFPPLRKDREQKDGEQ</sequence>
<evidence type="ECO:0000313" key="2">
    <source>
        <dbReference type="EMBL" id="MFC4768396.1"/>
    </source>
</evidence>
<accession>A0ABV9Q2G4</accession>
<feature type="transmembrane region" description="Helical" evidence="1">
    <location>
        <begin position="12"/>
        <end position="38"/>
    </location>
</feature>
<comment type="caution">
    <text evidence="2">The sequence shown here is derived from an EMBL/GenBank/DDBJ whole genome shotgun (WGS) entry which is preliminary data.</text>
</comment>
<keyword evidence="3" id="KW-1185">Reference proteome</keyword>
<feature type="transmembrane region" description="Helical" evidence="1">
    <location>
        <begin position="50"/>
        <end position="71"/>
    </location>
</feature>
<proteinExistence type="predicted"/>
<dbReference type="Proteomes" id="UP001596002">
    <property type="component" value="Unassembled WGS sequence"/>
</dbReference>